<feature type="domain" description="TauD/TfdA-like" evidence="2">
    <location>
        <begin position="118"/>
        <end position="295"/>
    </location>
</feature>
<sequence>MENKNSIADFEHKNSSPFNLVETHVYQKWRDAKLKDYPKNIADLIVEINDPRILTKHEHQKLIDICRKTNMVLYSSKLENDPNPEIPLSLGRRFVGSKLDNNWLADGTGLTSLTVAQEGVRQHYIPYTNRAIQWHTDGYYNPQHQQIYSLLLHAVQRAASGGENALLDHEIAYILLREKNPDYVAALMKDNVLTIPARIESGKIVRAEQSGSIFSVSRKGQLHMRYTIRDNNVMWSEDELTQQALEYLKLILSSDSPYIFKGLLQPGMGLLSNNVLHNRTAFTDDASHKRFIYRARYFNRLLDC</sequence>
<dbReference type="AlphaFoldDB" id="A0A3B1A571"/>
<evidence type="ECO:0000259" key="2">
    <source>
        <dbReference type="Pfam" id="PF02668"/>
    </source>
</evidence>
<accession>A0A3B1A571</accession>
<protein>
    <recommendedName>
        <fullName evidence="2">TauD/TfdA-like domain-containing protein</fullName>
    </recommendedName>
</protein>
<dbReference type="Gene3D" id="3.60.130.10">
    <property type="entry name" value="Clavaminate synthase-like"/>
    <property type="match status" value="1"/>
</dbReference>
<proteinExistence type="predicted"/>
<dbReference type="Pfam" id="PF02668">
    <property type="entry name" value="TauD"/>
    <property type="match status" value="1"/>
</dbReference>
<dbReference type="GO" id="GO:0016491">
    <property type="term" value="F:oxidoreductase activity"/>
    <property type="evidence" value="ECO:0007669"/>
    <property type="project" value="UniProtKB-KW"/>
</dbReference>
<dbReference type="SUPFAM" id="SSF51197">
    <property type="entry name" value="Clavaminate synthase-like"/>
    <property type="match status" value="1"/>
</dbReference>
<gene>
    <name evidence="3" type="ORF">MNBD_GAMMA22-945</name>
</gene>
<organism evidence="3">
    <name type="scientific">hydrothermal vent metagenome</name>
    <dbReference type="NCBI Taxonomy" id="652676"/>
    <lineage>
        <taxon>unclassified sequences</taxon>
        <taxon>metagenomes</taxon>
        <taxon>ecological metagenomes</taxon>
    </lineage>
</organism>
<evidence type="ECO:0000313" key="3">
    <source>
        <dbReference type="EMBL" id="VAX00889.1"/>
    </source>
</evidence>
<dbReference type="EMBL" id="UOFS01000046">
    <property type="protein sequence ID" value="VAX00889.1"/>
    <property type="molecule type" value="Genomic_DNA"/>
</dbReference>
<dbReference type="InterPro" id="IPR042098">
    <property type="entry name" value="TauD-like_sf"/>
</dbReference>
<evidence type="ECO:0000256" key="1">
    <source>
        <dbReference type="ARBA" id="ARBA00023002"/>
    </source>
</evidence>
<dbReference type="InterPro" id="IPR003819">
    <property type="entry name" value="TauD/TfdA-like"/>
</dbReference>
<name>A0A3B1A571_9ZZZZ</name>
<keyword evidence="1" id="KW-0560">Oxidoreductase</keyword>
<reference evidence="3" key="1">
    <citation type="submission" date="2018-06" db="EMBL/GenBank/DDBJ databases">
        <authorList>
            <person name="Zhirakovskaya E."/>
        </authorList>
    </citation>
    <scope>NUCLEOTIDE SEQUENCE</scope>
</reference>